<evidence type="ECO:0000256" key="1">
    <source>
        <dbReference type="SAM" id="MobiDB-lite"/>
    </source>
</evidence>
<protein>
    <submittedName>
        <fullName evidence="2">Uncharacterized protein</fullName>
    </submittedName>
</protein>
<proteinExistence type="predicted"/>
<accession>A0A556TNA7</accession>
<reference evidence="2 3" key="1">
    <citation type="journal article" date="2019" name="Genome Biol. Evol.">
        <title>Whole-Genome Sequencing of the Giant Devil Catfish, Bagarius yarrelli.</title>
        <authorList>
            <person name="Jiang W."/>
            <person name="Lv Y."/>
            <person name="Cheng L."/>
            <person name="Yang K."/>
            <person name="Chao B."/>
            <person name="Wang X."/>
            <person name="Li Y."/>
            <person name="Pan X."/>
            <person name="You X."/>
            <person name="Zhang Y."/>
            <person name="Yang J."/>
            <person name="Li J."/>
            <person name="Zhang X."/>
            <person name="Liu S."/>
            <person name="Sun C."/>
            <person name="Yang J."/>
            <person name="Shi Q."/>
        </authorList>
    </citation>
    <scope>NUCLEOTIDE SEQUENCE [LARGE SCALE GENOMIC DNA]</scope>
    <source>
        <strain evidence="2">JWS20170419001</strain>
        <tissue evidence="2">Muscle</tissue>
    </source>
</reference>
<dbReference type="EMBL" id="VCAZ01000006">
    <property type="protein sequence ID" value="TSK22832.1"/>
    <property type="molecule type" value="Genomic_DNA"/>
</dbReference>
<name>A0A556TNA7_BAGYA</name>
<dbReference type="Proteomes" id="UP000319801">
    <property type="component" value="Unassembled WGS sequence"/>
</dbReference>
<comment type="caution">
    <text evidence="2">The sequence shown here is derived from an EMBL/GenBank/DDBJ whole genome shotgun (WGS) entry which is preliminary data.</text>
</comment>
<evidence type="ECO:0000313" key="2">
    <source>
        <dbReference type="EMBL" id="TSK22832.1"/>
    </source>
</evidence>
<feature type="region of interest" description="Disordered" evidence="1">
    <location>
        <begin position="58"/>
        <end position="103"/>
    </location>
</feature>
<sequence>MSCRNLSLQRSGVDIHPSITGYVDMTVRTSVHSIATPISTTERFRHLLATYCTAAGRSYHHGSDTDRHAATKSGTTTGTSTREKEQVQPPHVDELARRCKLLQ</sequence>
<feature type="compositionally biased region" description="Basic and acidic residues" evidence="1">
    <location>
        <begin position="81"/>
        <end position="97"/>
    </location>
</feature>
<feature type="compositionally biased region" description="Low complexity" evidence="1">
    <location>
        <begin position="71"/>
        <end position="80"/>
    </location>
</feature>
<evidence type="ECO:0000313" key="3">
    <source>
        <dbReference type="Proteomes" id="UP000319801"/>
    </source>
</evidence>
<dbReference type="AlphaFoldDB" id="A0A556TNA7"/>
<gene>
    <name evidence="2" type="ORF">Baya_2190</name>
</gene>
<organism evidence="2 3">
    <name type="scientific">Bagarius yarrelli</name>
    <name type="common">Goonch</name>
    <name type="synonym">Bagrus yarrelli</name>
    <dbReference type="NCBI Taxonomy" id="175774"/>
    <lineage>
        <taxon>Eukaryota</taxon>
        <taxon>Metazoa</taxon>
        <taxon>Chordata</taxon>
        <taxon>Craniata</taxon>
        <taxon>Vertebrata</taxon>
        <taxon>Euteleostomi</taxon>
        <taxon>Actinopterygii</taxon>
        <taxon>Neopterygii</taxon>
        <taxon>Teleostei</taxon>
        <taxon>Ostariophysi</taxon>
        <taxon>Siluriformes</taxon>
        <taxon>Sisoridae</taxon>
        <taxon>Sisorinae</taxon>
        <taxon>Bagarius</taxon>
    </lineage>
</organism>
<keyword evidence="3" id="KW-1185">Reference proteome</keyword>